<feature type="compositionally biased region" description="Polar residues" evidence="1">
    <location>
        <begin position="21"/>
        <end position="34"/>
    </location>
</feature>
<protein>
    <recommendedName>
        <fullName evidence="4">Ankyrin 2,3/unc44</fullName>
    </recommendedName>
</protein>
<feature type="region of interest" description="Disordered" evidence="1">
    <location>
        <begin position="133"/>
        <end position="153"/>
    </location>
</feature>
<evidence type="ECO:0000313" key="3">
    <source>
        <dbReference type="Proteomes" id="UP000076744"/>
    </source>
</evidence>
<name>A0A168CB47_CORFA</name>
<evidence type="ECO:0000313" key="2">
    <source>
        <dbReference type="EMBL" id="OAA71176.1"/>
    </source>
</evidence>
<keyword evidence="3" id="KW-1185">Reference proteome</keyword>
<dbReference type="EMBL" id="AZHB01000003">
    <property type="protein sequence ID" value="OAA71176.1"/>
    <property type="molecule type" value="Genomic_DNA"/>
</dbReference>
<dbReference type="RefSeq" id="XP_018707057.1">
    <property type="nucleotide sequence ID" value="XM_018845334.1"/>
</dbReference>
<feature type="compositionally biased region" description="Low complexity" evidence="1">
    <location>
        <begin position="586"/>
        <end position="615"/>
    </location>
</feature>
<proteinExistence type="predicted"/>
<accession>A0A168CB47</accession>
<evidence type="ECO:0008006" key="4">
    <source>
        <dbReference type="Google" id="ProtNLM"/>
    </source>
</evidence>
<feature type="compositionally biased region" description="Polar residues" evidence="1">
    <location>
        <begin position="642"/>
        <end position="652"/>
    </location>
</feature>
<sequence length="662" mass="72837">MEANNARHTQLPNATPLETVHSGSKTDNSPSAAENSLEAGSPVSEVDDSILKLDNAISPEALLAASEHEVVDFLAKCHVQGRHFDISSIVGLKELSVEKKNMIADKINAATPKVHPLKADDLNSLLGKLEQQYEKEQQHVLEPTESPGSGSSHPEVVAMELEAEARASLLQAGGMPALQINDIGFPGDMTREHRRRAAMWLEMPKKGHLAYNEVLPVFSTQLEHWKAFQQYWQWGNRGEAGREKGLSLFLASMMRENSGFRGDDLDAESAAWYNKVHRERWQRDQPRYTASHTNTETLASYAEAMENRLKSHNFTRPYRLLEDPREQDTWTTAIEYLNFNYWEAERDTARMKAAEPKYRRAMDSLLDYTGYAVAWFERDAAKALPTQLQEAEDAWRALYDKIKSFREGARAYLVHEANLRRDQRRSEWVLEELASIEKGVGPSEKDELVSIEKGVASSEKEKVTSIKKGRATSSTKEGLDSIDKGAAVSSKEEPASLEKGAAASIKEEQDREGPCPANAEDEHQESTHASTIATNSGKVKGARGNSKQQLNKRKRNEGAAGSGKDSAQDTEVAAVPPARVSRAHSSRSSAPSTKAPAAEATSEPTTATSAAAAPKRTLRGRRQSPDRGDDDAQAGAADGAGTESTTRSAQKGKQSKRPKTVR</sequence>
<gene>
    <name evidence="2" type="ORF">ISF_01727</name>
</gene>
<dbReference type="AlphaFoldDB" id="A0A168CB47"/>
<feature type="region of interest" description="Disordered" evidence="1">
    <location>
        <begin position="459"/>
        <end position="662"/>
    </location>
</feature>
<dbReference type="OrthoDB" id="4919781at2759"/>
<organism evidence="2 3">
    <name type="scientific">Cordyceps fumosorosea (strain ARSEF 2679)</name>
    <name type="common">Isaria fumosorosea</name>
    <dbReference type="NCBI Taxonomy" id="1081104"/>
    <lineage>
        <taxon>Eukaryota</taxon>
        <taxon>Fungi</taxon>
        <taxon>Dikarya</taxon>
        <taxon>Ascomycota</taxon>
        <taxon>Pezizomycotina</taxon>
        <taxon>Sordariomycetes</taxon>
        <taxon>Hypocreomycetidae</taxon>
        <taxon>Hypocreales</taxon>
        <taxon>Cordycipitaceae</taxon>
        <taxon>Cordyceps</taxon>
    </lineage>
</organism>
<dbReference type="Proteomes" id="UP000076744">
    <property type="component" value="Unassembled WGS sequence"/>
</dbReference>
<feature type="compositionally biased region" description="Polar residues" evidence="1">
    <location>
        <begin position="527"/>
        <end position="537"/>
    </location>
</feature>
<comment type="caution">
    <text evidence="2">The sequence shown here is derived from an EMBL/GenBank/DDBJ whole genome shotgun (WGS) entry which is preliminary data.</text>
</comment>
<feature type="compositionally biased region" description="Basic residues" evidence="1">
    <location>
        <begin position="653"/>
        <end position="662"/>
    </location>
</feature>
<feature type="region of interest" description="Disordered" evidence="1">
    <location>
        <begin position="1"/>
        <end position="43"/>
    </location>
</feature>
<dbReference type="GeneID" id="30018019"/>
<feature type="compositionally biased region" description="Polar residues" evidence="1">
    <location>
        <begin position="1"/>
        <end position="13"/>
    </location>
</feature>
<evidence type="ECO:0000256" key="1">
    <source>
        <dbReference type="SAM" id="MobiDB-lite"/>
    </source>
</evidence>
<reference evidence="2 3" key="1">
    <citation type="journal article" date="2016" name="Genome Biol. Evol.">
        <title>Divergent and convergent evolution of fungal pathogenicity.</title>
        <authorList>
            <person name="Shang Y."/>
            <person name="Xiao G."/>
            <person name="Zheng P."/>
            <person name="Cen K."/>
            <person name="Zhan S."/>
            <person name="Wang C."/>
        </authorList>
    </citation>
    <scope>NUCLEOTIDE SEQUENCE [LARGE SCALE GENOMIC DNA]</scope>
    <source>
        <strain evidence="2 3">ARSEF 2679</strain>
    </source>
</reference>